<dbReference type="InterPro" id="IPR058684">
    <property type="entry name" value="YopA_M"/>
</dbReference>
<dbReference type="Pfam" id="PF26308">
    <property type="entry name" value="YopA_M"/>
    <property type="match status" value="1"/>
</dbReference>
<name>A0A6G2BE00_9ACTN</name>
<feature type="domain" description="YopA central" evidence="1">
    <location>
        <begin position="57"/>
        <end position="188"/>
    </location>
</feature>
<dbReference type="Proteomes" id="UP000473014">
    <property type="component" value="Unassembled WGS sequence"/>
</dbReference>
<accession>A0A6G2BE00</accession>
<organism evidence="2 3">
    <name type="scientific">Streptomyces taklimakanensis</name>
    <dbReference type="NCBI Taxonomy" id="2569853"/>
    <lineage>
        <taxon>Bacteria</taxon>
        <taxon>Bacillati</taxon>
        <taxon>Actinomycetota</taxon>
        <taxon>Actinomycetes</taxon>
        <taxon>Kitasatosporales</taxon>
        <taxon>Streptomycetaceae</taxon>
        <taxon>Streptomyces</taxon>
    </lineage>
</organism>
<evidence type="ECO:0000259" key="1">
    <source>
        <dbReference type="Pfam" id="PF26308"/>
    </source>
</evidence>
<reference evidence="2 3" key="1">
    <citation type="submission" date="2019-11" db="EMBL/GenBank/DDBJ databases">
        <authorList>
            <person name="Yuan L."/>
        </authorList>
    </citation>
    <scope>NUCLEOTIDE SEQUENCE [LARGE SCALE GENOMIC DNA]</scope>
    <source>
        <strain evidence="2 3">TRM43335</strain>
    </source>
</reference>
<proteinExistence type="predicted"/>
<dbReference type="EMBL" id="WIXO01000001">
    <property type="protein sequence ID" value="MTE20132.1"/>
    <property type="molecule type" value="Genomic_DNA"/>
</dbReference>
<dbReference type="OrthoDB" id="2443673at2"/>
<gene>
    <name evidence="2" type="ORF">F0L17_13620</name>
</gene>
<evidence type="ECO:0000313" key="2">
    <source>
        <dbReference type="EMBL" id="MTE20132.1"/>
    </source>
</evidence>
<evidence type="ECO:0000313" key="3">
    <source>
        <dbReference type="Proteomes" id="UP000473014"/>
    </source>
</evidence>
<sequence length="387" mass="43483">MQYGRYEIKHNLGNVSDVVVRPAQDGIVPQSPFEEMLEEEWVWKADGRISDMVIGGERDIERVTFSLPNFPDIHGLPLSSGGAHWMGRLLLPMREWDLVLDSVAPPSRVYKDLRREGGYAVTHVGEIRKRDGSVFSTSRAEEVIEYLRYVLSFACGRWTAPVLSVGYQRDGTPVWADWRAYRVTPWSGGHTLVDPVNAEILGGLIACTDSAWPDSYRKDVFQYAVNYYIDGCAGDPIELATSTFQAGLELLSWAVLVEELQLVSRRDYRPSANPAHKVIGRMLSHWNVDINVPSHMPSLAEAAVSDTANPCKSGPEIITRMRNGVIHPKRRIGARRYDVEAWIDAWQLSQYYLLLATLAYVGYEGPFRSPIAENKYAGVVDTVPWGL</sequence>
<dbReference type="AlphaFoldDB" id="A0A6G2BE00"/>
<comment type="caution">
    <text evidence="2">The sequence shown here is derived from an EMBL/GenBank/DDBJ whole genome shotgun (WGS) entry which is preliminary data.</text>
</comment>
<protein>
    <recommendedName>
        <fullName evidence="1">YopA central domain-containing protein</fullName>
    </recommendedName>
</protein>
<dbReference type="RefSeq" id="WP_155071287.1">
    <property type="nucleotide sequence ID" value="NZ_WIXO01000001.1"/>
</dbReference>
<keyword evidence="3" id="KW-1185">Reference proteome</keyword>